<evidence type="ECO:0000256" key="1">
    <source>
        <dbReference type="ARBA" id="ARBA00004651"/>
    </source>
</evidence>
<keyword evidence="6 7" id="KW-0472">Membrane</keyword>
<keyword evidence="2" id="KW-1003">Cell membrane</keyword>
<dbReference type="PANTHER" id="PTHR22926">
    <property type="entry name" value="PHOSPHO-N-ACETYLMURAMOYL-PENTAPEPTIDE-TRANSFERASE"/>
    <property type="match status" value="1"/>
</dbReference>
<evidence type="ECO:0000256" key="5">
    <source>
        <dbReference type="ARBA" id="ARBA00022989"/>
    </source>
</evidence>
<feature type="transmembrane region" description="Helical" evidence="7">
    <location>
        <begin position="198"/>
        <end position="214"/>
    </location>
</feature>
<evidence type="ECO:0000256" key="6">
    <source>
        <dbReference type="ARBA" id="ARBA00023136"/>
    </source>
</evidence>
<comment type="caution">
    <text evidence="8">The sequence shown here is derived from an EMBL/GenBank/DDBJ whole genome shotgun (WGS) entry which is preliminary data.</text>
</comment>
<protein>
    <submittedName>
        <fullName evidence="8">Phospho-N-acetylmuramoyl-pentapeptide-transferase</fullName>
        <ecNumber evidence="8">2.7.8.13</ecNumber>
    </submittedName>
</protein>
<dbReference type="Pfam" id="PF00953">
    <property type="entry name" value="Glycos_transf_4"/>
    <property type="match status" value="1"/>
</dbReference>
<dbReference type="AlphaFoldDB" id="A0A644Y4C4"/>
<dbReference type="PROSITE" id="PS01348">
    <property type="entry name" value="MRAY_2"/>
    <property type="match status" value="1"/>
</dbReference>
<dbReference type="GO" id="GO:0005886">
    <property type="term" value="C:plasma membrane"/>
    <property type="evidence" value="ECO:0007669"/>
    <property type="project" value="UniProtKB-SubCell"/>
</dbReference>
<feature type="transmembrane region" description="Helical" evidence="7">
    <location>
        <begin position="81"/>
        <end position="99"/>
    </location>
</feature>
<feature type="transmembrane region" description="Helical" evidence="7">
    <location>
        <begin position="246"/>
        <end position="269"/>
    </location>
</feature>
<feature type="transmembrane region" description="Helical" evidence="7">
    <location>
        <begin position="12"/>
        <end position="30"/>
    </location>
</feature>
<comment type="subcellular location">
    <subcellularLocation>
        <location evidence="1">Cell membrane</location>
        <topology evidence="1">Multi-pass membrane protein</topology>
    </subcellularLocation>
</comment>
<keyword evidence="4 7" id="KW-0812">Transmembrane</keyword>
<dbReference type="EC" id="2.7.8.13" evidence="8"/>
<evidence type="ECO:0000256" key="7">
    <source>
        <dbReference type="SAM" id="Phobius"/>
    </source>
</evidence>
<dbReference type="InterPro" id="IPR018480">
    <property type="entry name" value="PNAcMuramoyl-5peptid_Trfase_CS"/>
</dbReference>
<feature type="transmembrane region" description="Helical" evidence="7">
    <location>
        <begin position="134"/>
        <end position="160"/>
    </location>
</feature>
<keyword evidence="5 7" id="KW-1133">Transmembrane helix</keyword>
<reference evidence="8" key="1">
    <citation type="submission" date="2019-08" db="EMBL/GenBank/DDBJ databases">
        <authorList>
            <person name="Kucharzyk K."/>
            <person name="Murdoch R.W."/>
            <person name="Higgins S."/>
            <person name="Loffler F."/>
        </authorList>
    </citation>
    <scope>NUCLEOTIDE SEQUENCE</scope>
</reference>
<evidence type="ECO:0000313" key="8">
    <source>
        <dbReference type="EMBL" id="MPM23415.1"/>
    </source>
</evidence>
<feature type="transmembrane region" description="Helical" evidence="7">
    <location>
        <begin position="172"/>
        <end position="192"/>
    </location>
</feature>
<feature type="transmembrane region" description="Helical" evidence="7">
    <location>
        <begin position="300"/>
        <end position="321"/>
    </location>
</feature>
<evidence type="ECO:0000256" key="3">
    <source>
        <dbReference type="ARBA" id="ARBA00022679"/>
    </source>
</evidence>
<proteinExistence type="predicted"/>
<dbReference type="InterPro" id="IPR000715">
    <property type="entry name" value="Glycosyl_transferase_4"/>
</dbReference>
<name>A0A644Y4C4_9ZZZZ</name>
<evidence type="ECO:0000256" key="2">
    <source>
        <dbReference type="ARBA" id="ARBA00022475"/>
    </source>
</evidence>
<dbReference type="GO" id="GO:0044038">
    <property type="term" value="P:cell wall macromolecule biosynthetic process"/>
    <property type="evidence" value="ECO:0007669"/>
    <property type="project" value="TreeGrafter"/>
</dbReference>
<gene>
    <name evidence="8" type="primary">mraY_19</name>
    <name evidence="8" type="ORF">SDC9_69887</name>
</gene>
<feature type="transmembrane region" description="Helical" evidence="7">
    <location>
        <begin position="111"/>
        <end position="128"/>
    </location>
</feature>
<organism evidence="8">
    <name type="scientific">bioreactor metagenome</name>
    <dbReference type="NCBI Taxonomy" id="1076179"/>
    <lineage>
        <taxon>unclassified sequences</taxon>
        <taxon>metagenomes</taxon>
        <taxon>ecological metagenomes</taxon>
    </lineage>
</organism>
<feature type="transmembrane region" description="Helical" evidence="7">
    <location>
        <begin position="58"/>
        <end position="75"/>
    </location>
</feature>
<dbReference type="PANTHER" id="PTHR22926:SF3">
    <property type="entry name" value="UNDECAPRENYL-PHOSPHATE ALPHA-N-ACETYLGLUCOSAMINYL 1-PHOSPHATE TRANSFERASE"/>
    <property type="match status" value="1"/>
</dbReference>
<dbReference type="GO" id="GO:0016780">
    <property type="term" value="F:phosphotransferase activity, for other substituted phosphate groups"/>
    <property type="evidence" value="ECO:0007669"/>
    <property type="project" value="InterPro"/>
</dbReference>
<dbReference type="EMBL" id="VSSQ01004026">
    <property type="protein sequence ID" value="MPM23415.1"/>
    <property type="molecule type" value="Genomic_DNA"/>
</dbReference>
<dbReference type="GO" id="GO:0071555">
    <property type="term" value="P:cell wall organization"/>
    <property type="evidence" value="ECO:0007669"/>
    <property type="project" value="TreeGrafter"/>
</dbReference>
<accession>A0A644Y4C4</accession>
<keyword evidence="3 8" id="KW-0808">Transferase</keyword>
<sequence>MLYTVFHLNYNAAWVLISVLISFFITLAAIQKGLSRLPKDQGRAYAVNGELSKGKPRGAGLIFSICSTLVFLVFIPFRLEYALYYAFFLFSMLAGYFDDRSKSSWGEWKKGLIDLAICLGASLTYLYFNPNPSVSAFGYVLALPAWLFLLIATFLLWVSINFTNCTDGVDGLLGTVSIVSLATFGIVFLLSFHELDMLQMNLIFIAALLAYLMFNASPSRIIMGDAGSRTIGIFLGVMALKTNNLLLYIPAALVIILDGGIGLFKVLVIRITKKKNFLKSIRTPLHDHARYKWGWSDTQVGYRFAIIQLLVSGTCIAAILLK</sequence>
<evidence type="ECO:0000256" key="4">
    <source>
        <dbReference type="ARBA" id="ARBA00022692"/>
    </source>
</evidence>